<evidence type="ECO:0000313" key="3">
    <source>
        <dbReference type="Proteomes" id="UP000035050"/>
    </source>
</evidence>
<sequence length="306" mass="32828">MRAGVGAMSERAEMRAQRFAGAAQFDLAASLPAPVRPELGPLCAGLAFGARVPDDLRPGDTVIGLADLDRHMPAMFDGVRRLVPGVEPRALMSQWSKFYFRAVAPAALAITVVHGRTLTLDPDACGIVLRGGLPVQVRFPESSWTPPREGEGDTVAEPPQVRFSSLLQEHLPAAMAAMQRAAGVSTRVLWSNAGNLLEFIVGEMRKVPSLGARAASDYAWLFDGDAGFGETSDNPLYRTVRYVTPPSTAMPAPMRARRVCCLRYQLAGKGTRCDEALLCGSCPLILTMTPVQLQRQLAMQAGGAPQ</sequence>
<dbReference type="AlphaFoldDB" id="A0A192B1G3"/>
<evidence type="ECO:0000259" key="1">
    <source>
        <dbReference type="Pfam" id="PF06276"/>
    </source>
</evidence>
<dbReference type="GO" id="GO:0003824">
    <property type="term" value="F:catalytic activity"/>
    <property type="evidence" value="ECO:0007669"/>
    <property type="project" value="UniProtKB-ARBA"/>
</dbReference>
<reference evidence="2" key="1">
    <citation type="submission" date="2016-06" db="EMBL/GenBank/DDBJ databases">
        <title>Pandoraea oxalativorans DSM 23570 Genome Sequencing.</title>
        <authorList>
            <person name="Ee R."/>
            <person name="Lim Y.-L."/>
            <person name="Yong D."/>
            <person name="Yin W.-F."/>
            <person name="Chan K.-G."/>
        </authorList>
    </citation>
    <scope>NUCLEOTIDE SEQUENCE</scope>
    <source>
        <strain evidence="2">DSM 23570</strain>
    </source>
</reference>
<keyword evidence="3" id="KW-1185">Reference proteome</keyword>
<organism evidence="2 3">
    <name type="scientific">Pandoraea oxalativorans</name>
    <dbReference type="NCBI Taxonomy" id="573737"/>
    <lineage>
        <taxon>Bacteria</taxon>
        <taxon>Pseudomonadati</taxon>
        <taxon>Pseudomonadota</taxon>
        <taxon>Betaproteobacteria</taxon>
        <taxon>Burkholderiales</taxon>
        <taxon>Burkholderiaceae</taxon>
        <taxon>Pandoraea</taxon>
    </lineage>
</organism>
<dbReference type="NCBIfam" id="TIGR03951">
    <property type="entry name" value="Fe_III_red_FhuF"/>
    <property type="match status" value="1"/>
</dbReference>
<protein>
    <submittedName>
        <fullName evidence="2">Siderophore-iron reductase FhuF</fullName>
    </submittedName>
</protein>
<dbReference type="InterPro" id="IPR022770">
    <property type="entry name" value="IucA/IucC-like_C"/>
</dbReference>
<evidence type="ECO:0000313" key="2">
    <source>
        <dbReference type="EMBL" id="ANJ87159.1"/>
    </source>
</evidence>
<name>A0A192B1G3_9BURK</name>
<feature type="domain" description="Aerobactin siderophore biosynthesis IucA/IucC-like C-terminal" evidence="1">
    <location>
        <begin position="93"/>
        <end position="241"/>
    </location>
</feature>
<dbReference type="Pfam" id="PF06276">
    <property type="entry name" value="FhuF"/>
    <property type="match status" value="1"/>
</dbReference>
<proteinExistence type="predicted"/>
<gene>
    <name evidence="2" type="ORF">MB84_26970</name>
</gene>
<dbReference type="Proteomes" id="UP000035050">
    <property type="component" value="Chromosome"/>
</dbReference>
<accession>A0A192B1G3</accession>
<dbReference type="EMBL" id="CP011253">
    <property type="protein sequence ID" value="ANJ87159.1"/>
    <property type="molecule type" value="Genomic_DNA"/>
</dbReference>
<dbReference type="KEGG" id="pox:MB84_26970"/>
<dbReference type="InterPro" id="IPR008090">
    <property type="entry name" value="Fe_iron_reduct"/>
</dbReference>